<dbReference type="Gene3D" id="1.10.10.10">
    <property type="entry name" value="Winged helix-like DNA-binding domain superfamily/Winged helix DNA-binding domain"/>
    <property type="match status" value="1"/>
</dbReference>
<dbReference type="GO" id="GO:0045892">
    <property type="term" value="P:negative regulation of DNA-templated transcription"/>
    <property type="evidence" value="ECO:0007669"/>
    <property type="project" value="TreeGrafter"/>
</dbReference>
<protein>
    <submittedName>
        <fullName evidence="6">IclR family transcriptional regulator</fullName>
    </submittedName>
</protein>
<evidence type="ECO:0000259" key="4">
    <source>
        <dbReference type="PROSITE" id="PS51077"/>
    </source>
</evidence>
<dbReference type="InterPro" id="IPR029016">
    <property type="entry name" value="GAF-like_dom_sf"/>
</dbReference>
<gene>
    <name evidence="6" type="ORF">DD666_02385</name>
</gene>
<dbReference type="GO" id="GO:0003700">
    <property type="term" value="F:DNA-binding transcription factor activity"/>
    <property type="evidence" value="ECO:0007669"/>
    <property type="project" value="TreeGrafter"/>
</dbReference>
<keyword evidence="2" id="KW-0238">DNA-binding</keyword>
<proteinExistence type="predicted"/>
<dbReference type="SUPFAM" id="SSF46785">
    <property type="entry name" value="Winged helix' DNA-binding domain"/>
    <property type="match status" value="1"/>
</dbReference>
<keyword evidence="3" id="KW-0804">Transcription</keyword>
<dbReference type="SUPFAM" id="SSF55781">
    <property type="entry name" value="GAF domain-like"/>
    <property type="match status" value="1"/>
</dbReference>
<dbReference type="PROSITE" id="PS51077">
    <property type="entry name" value="HTH_ICLR"/>
    <property type="match status" value="1"/>
</dbReference>
<dbReference type="InterPro" id="IPR036388">
    <property type="entry name" value="WH-like_DNA-bd_sf"/>
</dbReference>
<dbReference type="Pfam" id="PF01614">
    <property type="entry name" value="IclR_C"/>
    <property type="match status" value="1"/>
</dbReference>
<dbReference type="EMBL" id="DOEK01000004">
    <property type="protein sequence ID" value="HBP28246.1"/>
    <property type="molecule type" value="Genomic_DNA"/>
</dbReference>
<accession>A0A356LB78</accession>
<feature type="domain" description="HTH iclR-type" evidence="4">
    <location>
        <begin position="2"/>
        <end position="64"/>
    </location>
</feature>
<dbReference type="InterPro" id="IPR050707">
    <property type="entry name" value="HTH_MetabolicPath_Reg"/>
</dbReference>
<dbReference type="Gene3D" id="3.30.450.40">
    <property type="match status" value="1"/>
</dbReference>
<comment type="caution">
    <text evidence="6">The sequence shown here is derived from an EMBL/GenBank/DDBJ whole genome shotgun (WGS) entry which is preliminary data.</text>
</comment>
<evidence type="ECO:0000259" key="5">
    <source>
        <dbReference type="PROSITE" id="PS51078"/>
    </source>
</evidence>
<evidence type="ECO:0000313" key="6">
    <source>
        <dbReference type="EMBL" id="HBP28246.1"/>
    </source>
</evidence>
<evidence type="ECO:0000313" key="7">
    <source>
        <dbReference type="Proteomes" id="UP000264036"/>
    </source>
</evidence>
<evidence type="ECO:0000256" key="3">
    <source>
        <dbReference type="ARBA" id="ARBA00023163"/>
    </source>
</evidence>
<dbReference type="InterPro" id="IPR036390">
    <property type="entry name" value="WH_DNA-bd_sf"/>
</dbReference>
<dbReference type="InterPro" id="IPR005471">
    <property type="entry name" value="Tscrpt_reg_IclR_N"/>
</dbReference>
<reference evidence="6 7" key="1">
    <citation type="journal article" date="2018" name="Nat. Biotechnol.">
        <title>A standardized bacterial taxonomy based on genome phylogeny substantially revises the tree of life.</title>
        <authorList>
            <person name="Parks D.H."/>
            <person name="Chuvochina M."/>
            <person name="Waite D.W."/>
            <person name="Rinke C."/>
            <person name="Skarshewski A."/>
            <person name="Chaumeil P.A."/>
            <person name="Hugenholtz P."/>
        </authorList>
    </citation>
    <scope>NUCLEOTIDE SEQUENCE [LARGE SCALE GENOMIC DNA]</scope>
    <source>
        <strain evidence="6">UBA10707</strain>
    </source>
</reference>
<evidence type="ECO:0000256" key="1">
    <source>
        <dbReference type="ARBA" id="ARBA00023015"/>
    </source>
</evidence>
<feature type="domain" description="IclR-ED" evidence="5">
    <location>
        <begin position="65"/>
        <end position="246"/>
    </location>
</feature>
<dbReference type="GO" id="GO:0003677">
    <property type="term" value="F:DNA binding"/>
    <property type="evidence" value="ECO:0007669"/>
    <property type="project" value="UniProtKB-KW"/>
</dbReference>
<dbReference type="PANTHER" id="PTHR30136:SF24">
    <property type="entry name" value="HTH-TYPE TRANSCRIPTIONAL REPRESSOR ALLR"/>
    <property type="match status" value="1"/>
</dbReference>
<name>A0A356LB78_9BURK</name>
<dbReference type="InterPro" id="IPR014757">
    <property type="entry name" value="Tscrpt_reg_IclR_C"/>
</dbReference>
<dbReference type="PANTHER" id="PTHR30136">
    <property type="entry name" value="HELIX-TURN-HELIX TRANSCRIPTIONAL REGULATOR, ICLR FAMILY"/>
    <property type="match status" value="1"/>
</dbReference>
<dbReference type="Proteomes" id="UP000264036">
    <property type="component" value="Unassembled WGS sequence"/>
</dbReference>
<dbReference type="Pfam" id="PF09339">
    <property type="entry name" value="HTH_IclR"/>
    <property type="match status" value="1"/>
</dbReference>
<organism evidence="6 7">
    <name type="scientific">Advenella kashmirensis</name>
    <dbReference type="NCBI Taxonomy" id="310575"/>
    <lineage>
        <taxon>Bacteria</taxon>
        <taxon>Pseudomonadati</taxon>
        <taxon>Pseudomonadota</taxon>
        <taxon>Betaproteobacteria</taxon>
        <taxon>Burkholderiales</taxon>
        <taxon>Alcaligenaceae</taxon>
    </lineage>
</organism>
<evidence type="ECO:0000256" key="2">
    <source>
        <dbReference type="ARBA" id="ARBA00023125"/>
    </source>
</evidence>
<dbReference type="AlphaFoldDB" id="A0A356LB78"/>
<sequence>MDKTLIKGLKVLEVVTGSTERIRTIEELADKVGLTRSNTHRTLQTLIHAGFVARDDQDNYIGGIRLFELAANQLAQLDLRRIASGAMHVLAESTGETIHLSVLDGFDVVYVDKIDSPQPIRAYSMIGGRAPAYAVATGKAILAYQTDSFLDSHAGQLQKHTAATMADLDTLRRALARTVKQGYAVNRGEWRDGVGGIAVPIFNGLGQIMGAVGISAPLDRLTPARIRQLVPEVIQCAGAISQQLGYTAKTAKPDT</sequence>
<keyword evidence="1" id="KW-0805">Transcription regulation</keyword>
<dbReference type="SMART" id="SM00346">
    <property type="entry name" value="HTH_ICLR"/>
    <property type="match status" value="1"/>
</dbReference>
<dbReference type="PROSITE" id="PS51078">
    <property type="entry name" value="ICLR_ED"/>
    <property type="match status" value="1"/>
</dbReference>